<dbReference type="PRINTS" id="PR00315">
    <property type="entry name" value="ELONGATNFCT"/>
</dbReference>
<dbReference type="GO" id="GO:0005525">
    <property type="term" value="F:GTP binding"/>
    <property type="evidence" value="ECO:0007669"/>
    <property type="project" value="UniProtKB-KW"/>
</dbReference>
<keyword evidence="6 8" id="KW-0342">GTP-binding</keyword>
<dbReference type="HAMAP" id="MF_00100_A">
    <property type="entry name" value="IF_2_A"/>
    <property type="match status" value="1"/>
</dbReference>
<protein>
    <recommendedName>
        <fullName evidence="2 8">Probable translation initiation factor IF-2</fullName>
    </recommendedName>
</protein>
<comment type="similarity">
    <text evidence="1 8 9">Belongs to the TRAFAC class translation factor GTPase superfamily. Classic translation factor GTPase family. IF-2 subfamily.</text>
</comment>
<evidence type="ECO:0000259" key="10">
    <source>
        <dbReference type="PROSITE" id="PS51722"/>
    </source>
</evidence>
<dbReference type="InterPro" id="IPR023115">
    <property type="entry name" value="TIF_IF2_dom3"/>
</dbReference>
<evidence type="ECO:0000256" key="5">
    <source>
        <dbReference type="ARBA" id="ARBA00022917"/>
    </source>
</evidence>
<sequence>MKQKSRKAKKGKGQPESNLRTPIVCVMGHVDHGKTTLLDKIRGTTIADGEAGAITQHIGATEIPLNVIKEVCGPIYRGDFQIPGLLFIDTPGHHSFTSLRSRGGSLADLAILIVDVNEGFQPQTIESINILKRYRTPFVVAANKIDRISGWNSVKGAPLAATLKAQSEKVRTDLDNRIYELIGELYKYGFNSDRYDRISDFTKNVGVVPISSISGEGVPDLLMVLLGLAQKFLKENLMVRASGPGVGTILEVKEERGLGTTLDVILYDGEFRAGDTIVVGTLKEPIITKIRALLKPRPLSEIRSEERFLPVKHVAAASGVKVSAPRIENALAGSTVRVVSEVEDPDLVAEEIKSELETARIDTENVGVIIKTDTIGSLEALVGELESKEIPIHAADVGPITRRDVIRAEAIQDPLYSAVLGFNVKILPDALTEVQKSDVPIFLSDVIYNLIENYDDWVANQKMRMEQERLQAVIRPGMIRIIPDYVFRQSKPAVVGVQVVGGKITNNVTLMREDGAVIGTVKGVQMSGENVGSASVGKEVAVSIDGPTVGRQIHEGDILYVNIPERHVKIIEAELKQRFSEDELEALEKFLEIKRSKDPFWGR</sequence>
<evidence type="ECO:0000256" key="3">
    <source>
        <dbReference type="ARBA" id="ARBA00022540"/>
    </source>
</evidence>
<comment type="function">
    <text evidence="7 8 9">Function in general translation initiation by promoting the binding of the formylmethionine-tRNA to ribosomes. Seems to function along with eIF-2.</text>
</comment>
<dbReference type="EMBL" id="LGHB01000008">
    <property type="protein sequence ID" value="KUK96770.1"/>
    <property type="molecule type" value="Genomic_DNA"/>
</dbReference>
<evidence type="ECO:0000256" key="7">
    <source>
        <dbReference type="ARBA" id="ARBA00024852"/>
    </source>
</evidence>
<comment type="caution">
    <text evidence="12">The sequence shown here is derived from an EMBL/GenBank/DDBJ whole genome shotgun (WGS) entry which is preliminary data.</text>
</comment>
<dbReference type="NCBIfam" id="NF003078">
    <property type="entry name" value="PRK04004.1"/>
    <property type="match status" value="1"/>
</dbReference>
<keyword evidence="3 8" id="KW-0396">Initiation factor</keyword>
<evidence type="ECO:0000313" key="14">
    <source>
        <dbReference type="Proteomes" id="UP000057043"/>
    </source>
</evidence>
<organism evidence="12 13">
    <name type="scientific">Methanothrix harundinacea</name>
    <dbReference type="NCBI Taxonomy" id="301375"/>
    <lineage>
        <taxon>Archaea</taxon>
        <taxon>Methanobacteriati</taxon>
        <taxon>Methanobacteriota</taxon>
        <taxon>Stenosarchaea group</taxon>
        <taxon>Methanomicrobia</taxon>
        <taxon>Methanotrichales</taxon>
        <taxon>Methanotrichaceae</taxon>
        <taxon>Methanothrix</taxon>
    </lineage>
</organism>
<dbReference type="Proteomes" id="UP000053961">
    <property type="component" value="Unassembled WGS sequence"/>
</dbReference>
<name>A0A101IK62_9EURY</name>
<dbReference type="Gene3D" id="3.40.50.300">
    <property type="entry name" value="P-loop containing nucleotide triphosphate hydrolases"/>
    <property type="match status" value="1"/>
</dbReference>
<proteinExistence type="inferred from homology"/>
<dbReference type="GO" id="GO:0005737">
    <property type="term" value="C:cytoplasm"/>
    <property type="evidence" value="ECO:0007669"/>
    <property type="project" value="TreeGrafter"/>
</dbReference>
<dbReference type="Pfam" id="PF00009">
    <property type="entry name" value="GTP_EFTU"/>
    <property type="match status" value="1"/>
</dbReference>
<feature type="binding site" evidence="8">
    <location>
        <begin position="28"/>
        <end position="35"/>
    </location>
    <ligand>
        <name>GTP</name>
        <dbReference type="ChEBI" id="CHEBI:37565"/>
    </ligand>
</feature>
<dbReference type="InterPro" id="IPR015760">
    <property type="entry name" value="TIF_IF2"/>
</dbReference>
<evidence type="ECO:0000256" key="2">
    <source>
        <dbReference type="ARBA" id="ARBA00020166"/>
    </source>
</evidence>
<evidence type="ECO:0000256" key="6">
    <source>
        <dbReference type="ARBA" id="ARBA00023134"/>
    </source>
</evidence>
<dbReference type="InterPro" id="IPR009000">
    <property type="entry name" value="Transl_B-barrel_sf"/>
</dbReference>
<accession>A0A101IK62</accession>
<dbReference type="Gene3D" id="3.40.50.10050">
    <property type="entry name" value="Translation initiation factor IF- 2, domain 3"/>
    <property type="match status" value="1"/>
</dbReference>
<dbReference type="NCBIfam" id="TIGR00231">
    <property type="entry name" value="small_GTP"/>
    <property type="match status" value="1"/>
</dbReference>
<reference evidence="13 14" key="2">
    <citation type="journal article" date="2015" name="MBio">
        <title>Genome-Resolved Metagenomic Analysis Reveals Roles for Candidate Phyla and Other Microbial Community Members in Biogeochemical Transformations in Oil Reservoirs.</title>
        <authorList>
            <person name="Hu P."/>
            <person name="Tom L."/>
            <person name="Singh A."/>
            <person name="Thomas B.C."/>
            <person name="Baker B.J."/>
            <person name="Piceno Y.M."/>
            <person name="Andersen G.L."/>
            <person name="Banfield J.F."/>
        </authorList>
    </citation>
    <scope>NUCLEOTIDE SEQUENCE [LARGE SCALE GENOMIC DNA]</scope>
    <source>
        <strain evidence="11">57_489</strain>
    </source>
</reference>
<evidence type="ECO:0000256" key="9">
    <source>
        <dbReference type="RuleBase" id="RU000644"/>
    </source>
</evidence>
<dbReference type="Gene3D" id="2.40.30.10">
    <property type="entry name" value="Translation factors"/>
    <property type="match status" value="2"/>
</dbReference>
<dbReference type="GO" id="GO:0003743">
    <property type="term" value="F:translation initiation factor activity"/>
    <property type="evidence" value="ECO:0007669"/>
    <property type="project" value="UniProtKB-UniRule"/>
</dbReference>
<evidence type="ECO:0000256" key="4">
    <source>
        <dbReference type="ARBA" id="ARBA00022741"/>
    </source>
</evidence>
<dbReference type="PROSITE" id="PS51722">
    <property type="entry name" value="G_TR_2"/>
    <property type="match status" value="1"/>
</dbReference>
<dbReference type="Proteomes" id="UP000057043">
    <property type="component" value="Unassembled WGS sequence"/>
</dbReference>
<dbReference type="GO" id="GO:0003924">
    <property type="term" value="F:GTPase activity"/>
    <property type="evidence" value="ECO:0007669"/>
    <property type="project" value="UniProtKB-UniRule"/>
</dbReference>
<evidence type="ECO:0000256" key="1">
    <source>
        <dbReference type="ARBA" id="ARBA00007733"/>
    </source>
</evidence>
<keyword evidence="5 8" id="KW-0648">Protein biosynthesis</keyword>
<dbReference type="PANTHER" id="PTHR43381">
    <property type="entry name" value="TRANSLATION INITIATION FACTOR IF-2-RELATED"/>
    <property type="match status" value="1"/>
</dbReference>
<keyword evidence="4 8" id="KW-0547">Nucleotide-binding</keyword>
<dbReference type="Pfam" id="PF11987">
    <property type="entry name" value="IF-2"/>
    <property type="match status" value="1"/>
</dbReference>
<dbReference type="InterPro" id="IPR004544">
    <property type="entry name" value="TF_aIF-2_arc"/>
</dbReference>
<dbReference type="FunFam" id="3.40.50.10050:FF:000001">
    <property type="entry name" value="Translation initiation factor IF-2"/>
    <property type="match status" value="1"/>
</dbReference>
<feature type="binding site" evidence="8">
    <location>
        <begin position="89"/>
        <end position="93"/>
    </location>
    <ligand>
        <name>GTP</name>
        <dbReference type="ChEBI" id="CHEBI:37565"/>
    </ligand>
</feature>
<reference evidence="12" key="1">
    <citation type="journal article" date="2015" name="MBio">
        <title>Genome-resolved metagenomic analysis reveals roles for candidate phyla and other microbial community members in biogeochemical transformations in oil reservoirs.</title>
        <authorList>
            <person name="Hu P."/>
            <person name="Tom L."/>
            <person name="Singh A."/>
            <person name="Thomas B.C."/>
            <person name="Baker B.J."/>
            <person name="Piceno Y.M."/>
            <person name="Andersen G.L."/>
            <person name="Banfield J.F."/>
        </authorList>
    </citation>
    <scope>NUCLEOTIDE SEQUENCE [LARGE SCALE GENOMIC DNA]</scope>
    <source>
        <strain evidence="12">56_747</strain>
    </source>
</reference>
<dbReference type="CDD" id="cd16266">
    <property type="entry name" value="IF2_aeIF5B_IV"/>
    <property type="match status" value="1"/>
</dbReference>
<dbReference type="FunFam" id="3.40.50.300:FF:000112">
    <property type="entry name" value="Eukaryotic translation initiation factor 5B"/>
    <property type="match status" value="1"/>
</dbReference>
<dbReference type="SUPFAM" id="SSF52540">
    <property type="entry name" value="P-loop containing nucleoside triphosphate hydrolases"/>
    <property type="match status" value="1"/>
</dbReference>
<dbReference type="InterPro" id="IPR027417">
    <property type="entry name" value="P-loop_NTPase"/>
</dbReference>
<evidence type="ECO:0000313" key="13">
    <source>
        <dbReference type="Proteomes" id="UP000053961"/>
    </source>
</evidence>
<dbReference type="EMBL" id="LGFT01000001">
    <property type="protein sequence ID" value="KUK45541.1"/>
    <property type="molecule type" value="Genomic_DNA"/>
</dbReference>
<dbReference type="Pfam" id="PF14578">
    <property type="entry name" value="GTP_EFTU_D4"/>
    <property type="match status" value="1"/>
</dbReference>
<dbReference type="InterPro" id="IPR005225">
    <property type="entry name" value="Small_GTP-bd"/>
</dbReference>
<evidence type="ECO:0000313" key="12">
    <source>
        <dbReference type="EMBL" id="KUK96770.1"/>
    </source>
</evidence>
<dbReference type="FunFam" id="2.40.30.10:FF:000013">
    <property type="entry name" value="eukaryotic translation initiation factor 5B"/>
    <property type="match status" value="1"/>
</dbReference>
<gene>
    <name evidence="8" type="primary">infB</name>
    <name evidence="11" type="ORF">XD72_0015</name>
    <name evidence="12" type="ORF">XE07_0856</name>
</gene>
<dbReference type="InterPro" id="IPR036925">
    <property type="entry name" value="TIF_IF2_dom3_sf"/>
</dbReference>
<dbReference type="NCBIfam" id="NF011418">
    <property type="entry name" value="PRK14845.1"/>
    <property type="match status" value="1"/>
</dbReference>
<dbReference type="NCBIfam" id="TIGR00491">
    <property type="entry name" value="aIF-2"/>
    <property type="match status" value="1"/>
</dbReference>
<dbReference type="InterPro" id="IPR029459">
    <property type="entry name" value="EFTU-type"/>
</dbReference>
<dbReference type="SUPFAM" id="SSF52156">
    <property type="entry name" value="Initiation factor IF2/eIF5b, domain 3"/>
    <property type="match status" value="1"/>
</dbReference>
<dbReference type="PANTHER" id="PTHR43381:SF4">
    <property type="entry name" value="EUKARYOTIC TRANSLATION INITIATION FACTOR 5B"/>
    <property type="match status" value="1"/>
</dbReference>
<evidence type="ECO:0000256" key="8">
    <source>
        <dbReference type="HAMAP-Rule" id="MF_00100"/>
    </source>
</evidence>
<feature type="binding site" evidence="8">
    <location>
        <begin position="143"/>
        <end position="146"/>
    </location>
    <ligand>
        <name>GTP</name>
        <dbReference type="ChEBI" id="CHEBI:37565"/>
    </ligand>
</feature>
<feature type="domain" description="Tr-type G" evidence="10">
    <location>
        <begin position="19"/>
        <end position="234"/>
    </location>
</feature>
<dbReference type="CDD" id="cd03703">
    <property type="entry name" value="aeIF5B_II"/>
    <property type="match status" value="1"/>
</dbReference>
<dbReference type="InterPro" id="IPR000795">
    <property type="entry name" value="T_Tr_GTP-bd_dom"/>
</dbReference>
<dbReference type="PATRIC" id="fig|301375.6.peg.2198"/>
<dbReference type="AlphaFoldDB" id="A0A101IK62"/>
<dbReference type="CDD" id="cd01887">
    <property type="entry name" value="IF2_eIF5B"/>
    <property type="match status" value="1"/>
</dbReference>
<dbReference type="SUPFAM" id="SSF50447">
    <property type="entry name" value="Translation proteins"/>
    <property type="match status" value="1"/>
</dbReference>
<evidence type="ECO:0000313" key="11">
    <source>
        <dbReference type="EMBL" id="KUK45541.1"/>
    </source>
</evidence>